<dbReference type="GO" id="GO:0032511">
    <property type="term" value="P:late endosome to vacuole transport via multivesicular body sorting pathway"/>
    <property type="evidence" value="ECO:0007669"/>
    <property type="project" value="TreeGrafter"/>
</dbReference>
<dbReference type="EMBL" id="QDEB01071478">
    <property type="protein sequence ID" value="RZC35378.1"/>
    <property type="molecule type" value="Genomic_DNA"/>
</dbReference>
<dbReference type="GO" id="GO:0005771">
    <property type="term" value="C:multivesicular body"/>
    <property type="evidence" value="ECO:0007669"/>
    <property type="project" value="TreeGrafter"/>
</dbReference>
<accession>A0A482VSM9</accession>
<keyword evidence="3" id="KW-0967">Endosome</keyword>
<dbReference type="PANTHER" id="PTHR22761:SF10">
    <property type="entry name" value="GH13992P"/>
    <property type="match status" value="1"/>
</dbReference>
<comment type="subcellular location">
    <subcellularLocation>
        <location evidence="1">Endosome</location>
    </subcellularLocation>
</comment>
<dbReference type="Pfam" id="PF25880">
    <property type="entry name" value="WHD_CHMP7_1st"/>
    <property type="match status" value="1"/>
</dbReference>
<evidence type="ECO:0000256" key="4">
    <source>
        <dbReference type="SAM" id="MobiDB-lite"/>
    </source>
</evidence>
<dbReference type="InterPro" id="IPR005024">
    <property type="entry name" value="Snf7_fam"/>
</dbReference>
<dbReference type="STRING" id="1661398.A0A482VSM9"/>
<dbReference type="GO" id="GO:0009898">
    <property type="term" value="C:cytoplasmic side of plasma membrane"/>
    <property type="evidence" value="ECO:0007669"/>
    <property type="project" value="TreeGrafter"/>
</dbReference>
<organism evidence="5 6">
    <name type="scientific">Asbolus verrucosus</name>
    <name type="common">Desert ironclad beetle</name>
    <dbReference type="NCBI Taxonomy" id="1661398"/>
    <lineage>
        <taxon>Eukaryota</taxon>
        <taxon>Metazoa</taxon>
        <taxon>Ecdysozoa</taxon>
        <taxon>Arthropoda</taxon>
        <taxon>Hexapoda</taxon>
        <taxon>Insecta</taxon>
        <taxon>Pterygota</taxon>
        <taxon>Neoptera</taxon>
        <taxon>Endopterygota</taxon>
        <taxon>Coleoptera</taxon>
        <taxon>Polyphaga</taxon>
        <taxon>Cucujiformia</taxon>
        <taxon>Tenebrionidae</taxon>
        <taxon>Pimeliinae</taxon>
        <taxon>Asbolus</taxon>
    </lineage>
</organism>
<dbReference type="Proteomes" id="UP000292052">
    <property type="component" value="Unassembled WGS sequence"/>
</dbReference>
<evidence type="ECO:0000256" key="3">
    <source>
        <dbReference type="ARBA" id="ARBA00022753"/>
    </source>
</evidence>
<evidence type="ECO:0000313" key="5">
    <source>
        <dbReference type="EMBL" id="RZC35378.1"/>
    </source>
</evidence>
<dbReference type="GO" id="GO:0000815">
    <property type="term" value="C:ESCRT III complex"/>
    <property type="evidence" value="ECO:0007669"/>
    <property type="project" value="TreeGrafter"/>
</dbReference>
<proteinExistence type="inferred from homology"/>
<dbReference type="AlphaFoldDB" id="A0A482VSM9"/>
<evidence type="ECO:0000256" key="2">
    <source>
        <dbReference type="ARBA" id="ARBA00006190"/>
    </source>
</evidence>
<gene>
    <name evidence="5" type="ORF">BDFB_004531</name>
</gene>
<sequence length="422" mass="48185">MLNIPDDKLPKEWKDEARLDSLFSPFRSRTVNPKDWDTKICSWKQLIYLYCINSGVYSFSLGSLNKLFVRNGRPPSCLSVVVEELVKNGDVQHLEVFLKRCPQTWSGWATDLLIKKPISWSFNTIKRSLFTSNVNPENIYVHLEVIREESQKLLAAVPEKQRNKLISLSEFLTLTGKDPSHAEDVKLLLHCLFIEQKVDVTNLKTCGNESESFLIKVGHNKVTPISEVDVGVYVLEQNEKLFTKDVEELEDEITLCLKQVKSHLLKGHRQLAKTCLKKKHEIEKRLTRKINALHNIQVLLERIRDVHTDADVWQSYKHALSAFNTTFKETGLTEDAVEDTMLKLAEMLDMHEEIQGAIAKPVLEDDGDLEEELAELMKTDETAEANKTESTDDLDEQLAKLDLNSLPDIPSSDVSLKEMSIS</sequence>
<feature type="region of interest" description="Disordered" evidence="4">
    <location>
        <begin position="402"/>
        <end position="422"/>
    </location>
</feature>
<dbReference type="Pfam" id="PF03357">
    <property type="entry name" value="Snf7"/>
    <property type="match status" value="1"/>
</dbReference>
<comment type="similarity">
    <text evidence="2">Belongs to the SNF7 family.</text>
</comment>
<dbReference type="OrthoDB" id="10250120at2759"/>
<evidence type="ECO:0000256" key="1">
    <source>
        <dbReference type="ARBA" id="ARBA00004177"/>
    </source>
</evidence>
<comment type="caution">
    <text evidence="5">The sequence shown here is derived from an EMBL/GenBank/DDBJ whole genome shotgun (WGS) entry which is preliminary data.</text>
</comment>
<reference evidence="5 6" key="1">
    <citation type="submission" date="2017-03" db="EMBL/GenBank/DDBJ databases">
        <title>Genome of the blue death feigning beetle - Asbolus verrucosus.</title>
        <authorList>
            <person name="Rider S.D."/>
        </authorList>
    </citation>
    <scope>NUCLEOTIDE SEQUENCE [LARGE SCALE GENOMIC DNA]</scope>
    <source>
        <strain evidence="5">Butters</strain>
        <tissue evidence="5">Head and leg muscle</tissue>
    </source>
</reference>
<name>A0A482VSM9_ASBVE</name>
<evidence type="ECO:0000313" key="6">
    <source>
        <dbReference type="Proteomes" id="UP000292052"/>
    </source>
</evidence>
<protein>
    <submittedName>
        <fullName evidence="5">Charged multivesicular body protein 7</fullName>
    </submittedName>
</protein>
<keyword evidence="6" id="KW-1185">Reference proteome</keyword>
<dbReference type="GO" id="GO:0006900">
    <property type="term" value="P:vesicle budding from membrane"/>
    <property type="evidence" value="ECO:0007669"/>
    <property type="project" value="TreeGrafter"/>
</dbReference>
<dbReference type="PANTHER" id="PTHR22761">
    <property type="entry name" value="CHARGED MULTIVESICULAR BODY PROTEIN"/>
    <property type="match status" value="1"/>
</dbReference>